<dbReference type="InParanoid" id="W4KA83"/>
<dbReference type="InterPro" id="IPR002401">
    <property type="entry name" value="Cyt_P450_E_grp-I"/>
</dbReference>
<dbReference type="Gene3D" id="1.10.630.10">
    <property type="entry name" value="Cytochrome P450"/>
    <property type="match status" value="1"/>
</dbReference>
<organism evidence="12 13">
    <name type="scientific">Heterobasidion irregulare (strain TC 32-1)</name>
    <dbReference type="NCBI Taxonomy" id="747525"/>
    <lineage>
        <taxon>Eukaryota</taxon>
        <taxon>Fungi</taxon>
        <taxon>Dikarya</taxon>
        <taxon>Basidiomycota</taxon>
        <taxon>Agaricomycotina</taxon>
        <taxon>Agaricomycetes</taxon>
        <taxon>Russulales</taxon>
        <taxon>Bondarzewiaceae</taxon>
        <taxon>Heterobasidion</taxon>
        <taxon>Heterobasidion annosum species complex</taxon>
    </lineage>
</organism>
<keyword evidence="4 9" id="KW-0349">Heme</keyword>
<keyword evidence="7 9" id="KW-0408">Iron</keyword>
<protein>
    <submittedName>
        <fullName evidence="12">Cytochrome P450 monooxygenase 57</fullName>
    </submittedName>
</protein>
<dbReference type="OrthoDB" id="2789670at2759"/>
<gene>
    <name evidence="12" type="primary">cyp57</name>
    <name evidence="12" type="ORF">HETIRDRAFT_68311</name>
</gene>
<dbReference type="GO" id="GO:0005506">
    <property type="term" value="F:iron ion binding"/>
    <property type="evidence" value="ECO:0007669"/>
    <property type="project" value="InterPro"/>
</dbReference>
<dbReference type="AlphaFoldDB" id="W4KA83"/>
<evidence type="ECO:0000313" key="12">
    <source>
        <dbReference type="EMBL" id="ETW82654.1"/>
    </source>
</evidence>
<comment type="cofactor">
    <cofactor evidence="1 9">
        <name>heme</name>
        <dbReference type="ChEBI" id="CHEBI:30413"/>
    </cofactor>
</comment>
<evidence type="ECO:0000256" key="6">
    <source>
        <dbReference type="ARBA" id="ARBA00023002"/>
    </source>
</evidence>
<dbReference type="HOGENOM" id="CLU_001570_2_3_1"/>
<dbReference type="GO" id="GO:0020037">
    <property type="term" value="F:heme binding"/>
    <property type="evidence" value="ECO:0007669"/>
    <property type="project" value="InterPro"/>
</dbReference>
<dbReference type="InterPro" id="IPR050364">
    <property type="entry name" value="Cytochrome_P450_fung"/>
</dbReference>
<evidence type="ECO:0000313" key="13">
    <source>
        <dbReference type="Proteomes" id="UP000030671"/>
    </source>
</evidence>
<evidence type="ECO:0000256" key="5">
    <source>
        <dbReference type="ARBA" id="ARBA00022723"/>
    </source>
</evidence>
<dbReference type="STRING" id="747525.W4KA83"/>
<dbReference type="SUPFAM" id="SSF48264">
    <property type="entry name" value="Cytochrome P450"/>
    <property type="match status" value="1"/>
</dbReference>
<reference evidence="12 13" key="1">
    <citation type="journal article" date="2012" name="New Phytol.">
        <title>Insight into trade-off between wood decay and parasitism from the genome of a fungal forest pathogen.</title>
        <authorList>
            <person name="Olson A."/>
            <person name="Aerts A."/>
            <person name="Asiegbu F."/>
            <person name="Belbahri L."/>
            <person name="Bouzid O."/>
            <person name="Broberg A."/>
            <person name="Canback B."/>
            <person name="Coutinho P.M."/>
            <person name="Cullen D."/>
            <person name="Dalman K."/>
            <person name="Deflorio G."/>
            <person name="van Diepen L.T."/>
            <person name="Dunand C."/>
            <person name="Duplessis S."/>
            <person name="Durling M."/>
            <person name="Gonthier P."/>
            <person name="Grimwood J."/>
            <person name="Fossdal C.G."/>
            <person name="Hansson D."/>
            <person name="Henrissat B."/>
            <person name="Hietala A."/>
            <person name="Himmelstrand K."/>
            <person name="Hoffmeister D."/>
            <person name="Hogberg N."/>
            <person name="James T.Y."/>
            <person name="Karlsson M."/>
            <person name="Kohler A."/>
            <person name="Kues U."/>
            <person name="Lee Y.H."/>
            <person name="Lin Y.C."/>
            <person name="Lind M."/>
            <person name="Lindquist E."/>
            <person name="Lombard V."/>
            <person name="Lucas S."/>
            <person name="Lunden K."/>
            <person name="Morin E."/>
            <person name="Murat C."/>
            <person name="Park J."/>
            <person name="Raffaello T."/>
            <person name="Rouze P."/>
            <person name="Salamov A."/>
            <person name="Schmutz J."/>
            <person name="Solheim H."/>
            <person name="Stahlberg J."/>
            <person name="Velez H."/>
            <person name="de Vries R.P."/>
            <person name="Wiebenga A."/>
            <person name="Woodward S."/>
            <person name="Yakovlev I."/>
            <person name="Garbelotto M."/>
            <person name="Martin F."/>
            <person name="Grigoriev I.V."/>
            <person name="Stenlid J."/>
        </authorList>
    </citation>
    <scope>NUCLEOTIDE SEQUENCE [LARGE SCALE GENOMIC DNA]</scope>
    <source>
        <strain evidence="12 13">TC 32-1</strain>
    </source>
</reference>
<dbReference type="PANTHER" id="PTHR46300:SF7">
    <property type="entry name" value="P450, PUTATIVE (EUROFUNG)-RELATED"/>
    <property type="match status" value="1"/>
</dbReference>
<dbReference type="eggNOG" id="KOG0156">
    <property type="taxonomic scope" value="Eukaryota"/>
</dbReference>
<dbReference type="InterPro" id="IPR017972">
    <property type="entry name" value="Cyt_P450_CS"/>
</dbReference>
<dbReference type="GO" id="GO:0004497">
    <property type="term" value="F:monooxygenase activity"/>
    <property type="evidence" value="ECO:0007669"/>
    <property type="project" value="UniProtKB-KW"/>
</dbReference>
<dbReference type="PRINTS" id="PR00463">
    <property type="entry name" value="EP450I"/>
</dbReference>
<evidence type="ECO:0000256" key="8">
    <source>
        <dbReference type="ARBA" id="ARBA00023033"/>
    </source>
</evidence>
<sequence>MSATPLQFMALCFMAGLFLTLYFYTQRRKRNPLNLPYPPGPKGVPILGNLFDIPTSGYIYKTFRQWGRELGSDIVHIQVLGTHIVVLNTKEAADDLLDRRSSIYSDRPRMPMMNELMGFYWSLGFTPYNDWWKNSRKLFHKHFNPSAVVQFQPKKLKAAHDFLRRLVDAPNDFRDHVKLMAGGVILDIAYGLDIQSPHDPYLERAEEALAIIDKAGNPGSFYVDIIPALKHVPEWMPGAGFKRKAREWRAFVDMFIALPFDAVKADMQKGGAVPSFTSLALRDIKEGDDRKYEEELIKGVAATTYTAGADTTVSVMATFFLAMTMYPEIQRKAQEELDSVVGTDRLPDFSDEPSLPYTSAVMKEVLRWQQVAPFAIPHRVMADDVYNGYFIPKGSIVIGNSWAILHDENLYPDPFAFNPERFLKSDIDPRALVAFEHAFGFGRRLCPGRFMAMSFAWVTMANVLSAFRIDKALDEQGNEITPAGAFSPGIMGTPELFECSIKPRSKEAEMLVRATG</sequence>
<dbReference type="GO" id="GO:0016705">
    <property type="term" value="F:oxidoreductase activity, acting on paired donors, with incorporation or reduction of molecular oxygen"/>
    <property type="evidence" value="ECO:0007669"/>
    <property type="project" value="InterPro"/>
</dbReference>
<dbReference type="RefSeq" id="XP_009544706.1">
    <property type="nucleotide sequence ID" value="XM_009546411.1"/>
</dbReference>
<dbReference type="KEGG" id="hir:HETIRDRAFT_68311"/>
<dbReference type="PANTHER" id="PTHR46300">
    <property type="entry name" value="P450, PUTATIVE (EUROFUNG)-RELATED-RELATED"/>
    <property type="match status" value="1"/>
</dbReference>
<evidence type="ECO:0000256" key="2">
    <source>
        <dbReference type="ARBA" id="ARBA00005179"/>
    </source>
</evidence>
<evidence type="ECO:0000256" key="7">
    <source>
        <dbReference type="ARBA" id="ARBA00023004"/>
    </source>
</evidence>
<evidence type="ECO:0000256" key="9">
    <source>
        <dbReference type="PIRSR" id="PIRSR602401-1"/>
    </source>
</evidence>
<keyword evidence="11" id="KW-0472">Membrane</keyword>
<keyword evidence="11" id="KW-0812">Transmembrane</keyword>
<dbReference type="Pfam" id="PF00067">
    <property type="entry name" value="p450"/>
    <property type="match status" value="1"/>
</dbReference>
<comment type="pathway">
    <text evidence="2">Secondary metabolite biosynthesis.</text>
</comment>
<keyword evidence="5 9" id="KW-0479">Metal-binding</keyword>
<accession>W4KA83</accession>
<keyword evidence="8 10" id="KW-0503">Monooxygenase</keyword>
<comment type="similarity">
    <text evidence="3 10">Belongs to the cytochrome P450 family.</text>
</comment>
<dbReference type="InterPro" id="IPR001128">
    <property type="entry name" value="Cyt_P450"/>
</dbReference>
<evidence type="ECO:0000256" key="3">
    <source>
        <dbReference type="ARBA" id="ARBA00010617"/>
    </source>
</evidence>
<evidence type="ECO:0000256" key="4">
    <source>
        <dbReference type="ARBA" id="ARBA00022617"/>
    </source>
</evidence>
<evidence type="ECO:0000256" key="1">
    <source>
        <dbReference type="ARBA" id="ARBA00001971"/>
    </source>
</evidence>
<proteinExistence type="inferred from homology"/>
<feature type="binding site" description="axial binding residue" evidence="9">
    <location>
        <position position="446"/>
    </location>
    <ligand>
        <name>heme</name>
        <dbReference type="ChEBI" id="CHEBI:30413"/>
    </ligand>
    <ligandPart>
        <name>Fe</name>
        <dbReference type="ChEBI" id="CHEBI:18248"/>
    </ligandPart>
</feature>
<dbReference type="InterPro" id="IPR036396">
    <property type="entry name" value="Cyt_P450_sf"/>
</dbReference>
<feature type="transmembrane region" description="Helical" evidence="11">
    <location>
        <begin position="6"/>
        <end position="24"/>
    </location>
</feature>
<dbReference type="EMBL" id="KI925457">
    <property type="protein sequence ID" value="ETW82654.1"/>
    <property type="molecule type" value="Genomic_DNA"/>
</dbReference>
<evidence type="ECO:0000256" key="10">
    <source>
        <dbReference type="RuleBase" id="RU000461"/>
    </source>
</evidence>
<dbReference type="CDD" id="cd11065">
    <property type="entry name" value="CYP64-like"/>
    <property type="match status" value="1"/>
</dbReference>
<evidence type="ECO:0000256" key="11">
    <source>
        <dbReference type="SAM" id="Phobius"/>
    </source>
</evidence>
<name>W4KA83_HETIT</name>
<keyword evidence="13" id="KW-1185">Reference proteome</keyword>
<keyword evidence="6 10" id="KW-0560">Oxidoreductase</keyword>
<keyword evidence="11" id="KW-1133">Transmembrane helix</keyword>
<dbReference type="Proteomes" id="UP000030671">
    <property type="component" value="Unassembled WGS sequence"/>
</dbReference>
<dbReference type="GeneID" id="20678852"/>
<dbReference type="PROSITE" id="PS00086">
    <property type="entry name" value="CYTOCHROME_P450"/>
    <property type="match status" value="1"/>
</dbReference>